<protein>
    <recommendedName>
        <fullName evidence="4">Dephospho-CoA kinase</fullName>
    </recommendedName>
</protein>
<accession>A0A0F9I5V1</accession>
<evidence type="ECO:0000313" key="3">
    <source>
        <dbReference type="EMBL" id="KKM15009.1"/>
    </source>
</evidence>
<dbReference type="AlphaFoldDB" id="A0A0F9I5V1"/>
<dbReference type="GO" id="GO:0005524">
    <property type="term" value="F:ATP binding"/>
    <property type="evidence" value="ECO:0007669"/>
    <property type="project" value="UniProtKB-KW"/>
</dbReference>
<dbReference type="Gene3D" id="3.40.50.300">
    <property type="entry name" value="P-loop containing nucleotide triphosphate hydrolases"/>
    <property type="match status" value="1"/>
</dbReference>
<evidence type="ECO:0000256" key="1">
    <source>
        <dbReference type="ARBA" id="ARBA00022741"/>
    </source>
</evidence>
<organism evidence="3">
    <name type="scientific">marine sediment metagenome</name>
    <dbReference type="NCBI Taxonomy" id="412755"/>
    <lineage>
        <taxon>unclassified sequences</taxon>
        <taxon>metagenomes</taxon>
        <taxon>ecological metagenomes</taxon>
    </lineage>
</organism>
<feature type="non-terminal residue" evidence="3">
    <location>
        <position position="1"/>
    </location>
</feature>
<keyword evidence="1" id="KW-0547">Nucleotide-binding</keyword>
<proteinExistence type="predicted"/>
<dbReference type="InterPro" id="IPR027417">
    <property type="entry name" value="P-loop_NTPase"/>
</dbReference>
<name>A0A0F9I5V1_9ZZZZ</name>
<comment type="caution">
    <text evidence="3">The sequence shown here is derived from an EMBL/GenBank/DDBJ whole genome shotgun (WGS) entry which is preliminary data.</text>
</comment>
<dbReference type="InterPro" id="IPR001977">
    <property type="entry name" value="Depp_CoAkinase"/>
</dbReference>
<keyword evidence="2" id="KW-0067">ATP-binding</keyword>
<dbReference type="EMBL" id="LAZR01015011">
    <property type="protein sequence ID" value="KKM15009.1"/>
    <property type="molecule type" value="Genomic_DNA"/>
</dbReference>
<gene>
    <name evidence="3" type="ORF">LCGC14_1700400</name>
</gene>
<evidence type="ECO:0000256" key="2">
    <source>
        <dbReference type="ARBA" id="ARBA00022840"/>
    </source>
</evidence>
<dbReference type="GO" id="GO:0015937">
    <property type="term" value="P:coenzyme A biosynthetic process"/>
    <property type="evidence" value="ECO:0007669"/>
    <property type="project" value="InterPro"/>
</dbReference>
<dbReference type="SUPFAM" id="SSF52540">
    <property type="entry name" value="P-loop containing nucleoside triphosphate hydrolases"/>
    <property type="match status" value="1"/>
</dbReference>
<evidence type="ECO:0008006" key="4">
    <source>
        <dbReference type="Google" id="ProtNLM"/>
    </source>
</evidence>
<sequence>RRRELISRFSVDPGVRAIVIDSPLLYETGLDAVCDLVVFVDAPLEQRRRRVAAARGWSSGELARRESLQKPAASVAALYGMGVKPATKIAHHSY</sequence>
<reference evidence="3" key="1">
    <citation type="journal article" date="2015" name="Nature">
        <title>Complex archaea that bridge the gap between prokaryotes and eukaryotes.</title>
        <authorList>
            <person name="Spang A."/>
            <person name="Saw J.H."/>
            <person name="Jorgensen S.L."/>
            <person name="Zaremba-Niedzwiedzka K."/>
            <person name="Martijn J."/>
            <person name="Lind A.E."/>
            <person name="van Eijk R."/>
            <person name="Schleper C."/>
            <person name="Guy L."/>
            <person name="Ettema T.J."/>
        </authorList>
    </citation>
    <scope>NUCLEOTIDE SEQUENCE</scope>
</reference>
<dbReference type="GO" id="GO:0004140">
    <property type="term" value="F:dephospho-CoA kinase activity"/>
    <property type="evidence" value="ECO:0007669"/>
    <property type="project" value="InterPro"/>
</dbReference>
<dbReference type="Pfam" id="PF01121">
    <property type="entry name" value="CoaE"/>
    <property type="match status" value="1"/>
</dbReference>